<dbReference type="EMBL" id="VDEP01000002">
    <property type="protein sequence ID" value="KAA1138513.1"/>
    <property type="molecule type" value="Genomic_DNA"/>
</dbReference>
<comment type="caution">
    <text evidence="2">The sequence shown here is derived from an EMBL/GenBank/DDBJ whole genome shotgun (WGS) entry which is preliminary data.</text>
</comment>
<name>A0A5B0SMZ6_PUCGR</name>
<dbReference type="Proteomes" id="UP000325313">
    <property type="component" value="Unassembled WGS sequence"/>
</dbReference>
<proteinExistence type="predicted"/>
<accession>A0A5B0SMZ6</accession>
<feature type="compositionally biased region" description="Polar residues" evidence="1">
    <location>
        <begin position="167"/>
        <end position="180"/>
    </location>
</feature>
<feature type="compositionally biased region" description="Polar residues" evidence="1">
    <location>
        <begin position="148"/>
        <end position="159"/>
    </location>
</feature>
<evidence type="ECO:0000313" key="2">
    <source>
        <dbReference type="EMBL" id="KAA1138513.1"/>
    </source>
</evidence>
<evidence type="ECO:0000256" key="1">
    <source>
        <dbReference type="SAM" id="MobiDB-lite"/>
    </source>
</evidence>
<sequence length="201" mass="21404">MVHEILGIKNGRVDLSGALRVMDQILRRGNSSRAQAGPSTSLEMLFARAASAHLMPGHLSAPADEQPLGISKALAHTTAQLDALKECYRRAGASNVGRVPDELAADNVPERAFLDEIAPVSAEFKHDEDDFGLEEVGDKENAGHSATLRPNSPAHSSSAGYDPHKLLTTNERQACGSSPTEDCGLRVKILALGRPPKQPSI</sequence>
<evidence type="ECO:0000313" key="3">
    <source>
        <dbReference type="Proteomes" id="UP000325313"/>
    </source>
</evidence>
<protein>
    <submittedName>
        <fullName evidence="2">Uncharacterized protein</fullName>
    </submittedName>
</protein>
<reference evidence="2 3" key="1">
    <citation type="submission" date="2019-05" db="EMBL/GenBank/DDBJ databases">
        <title>Emergence of the Ug99 lineage of the wheat stem rust pathogen through somatic hybridization.</title>
        <authorList>
            <person name="Li F."/>
            <person name="Upadhyaya N.M."/>
            <person name="Sperschneider J."/>
            <person name="Matny O."/>
            <person name="Nguyen-Phuc H."/>
            <person name="Mago R."/>
            <person name="Raley C."/>
            <person name="Miller M.E."/>
            <person name="Silverstein K.A.T."/>
            <person name="Henningsen E."/>
            <person name="Hirsch C.D."/>
            <person name="Visser B."/>
            <person name="Pretorius Z.A."/>
            <person name="Steffenson B.J."/>
            <person name="Schwessinger B."/>
            <person name="Dodds P.N."/>
            <person name="Figueroa M."/>
        </authorList>
    </citation>
    <scope>NUCLEOTIDE SEQUENCE [LARGE SCALE GENOMIC DNA]</scope>
    <source>
        <strain evidence="2 3">Ug99</strain>
    </source>
</reference>
<gene>
    <name evidence="2" type="ORF">PGTUg99_023155</name>
</gene>
<dbReference type="AlphaFoldDB" id="A0A5B0SMZ6"/>
<organism evidence="2 3">
    <name type="scientific">Puccinia graminis f. sp. tritici</name>
    <dbReference type="NCBI Taxonomy" id="56615"/>
    <lineage>
        <taxon>Eukaryota</taxon>
        <taxon>Fungi</taxon>
        <taxon>Dikarya</taxon>
        <taxon>Basidiomycota</taxon>
        <taxon>Pucciniomycotina</taxon>
        <taxon>Pucciniomycetes</taxon>
        <taxon>Pucciniales</taxon>
        <taxon>Pucciniaceae</taxon>
        <taxon>Puccinia</taxon>
    </lineage>
</organism>
<feature type="region of interest" description="Disordered" evidence="1">
    <location>
        <begin position="140"/>
        <end position="181"/>
    </location>
</feature>